<dbReference type="PANTHER" id="PTHR13847:SF194">
    <property type="entry name" value="OXIDOREDUCTASE"/>
    <property type="match status" value="1"/>
</dbReference>
<dbReference type="EMBL" id="JAAHBU010000154">
    <property type="protein sequence ID" value="NER64528.1"/>
    <property type="molecule type" value="Genomic_DNA"/>
</dbReference>
<accession>A0A6B3NVZ6</accession>
<comment type="caution">
    <text evidence="3">The sequence shown here is derived from an EMBL/GenBank/DDBJ whole genome shotgun (WGS) entry which is preliminary data.</text>
</comment>
<dbReference type="InterPro" id="IPR036188">
    <property type="entry name" value="FAD/NAD-bd_sf"/>
</dbReference>
<reference evidence="3 4" key="1">
    <citation type="submission" date="2020-02" db="EMBL/GenBank/DDBJ databases">
        <title>Broccoli isolated Pseudomonas sp.</title>
        <authorList>
            <person name="Fujikawa T."/>
            <person name="Sawada H."/>
        </authorList>
    </citation>
    <scope>NUCLEOTIDE SEQUENCE [LARGE SCALE GENOMIC DNA]</scope>
    <source>
        <strain evidence="3 4">MAFF212427</strain>
    </source>
</reference>
<sequence>MITIETPTYYTATKKYNLSFPTLEHDVEADVVIIGGGFSGINTALELAEQGITNIVVLEARYLGFGGTGRNGGQIMAGIGHDLEKIKKDVGADGLRQIFEISDLGADIIKQRIERYAIDADFCHGYGYMGFNARQEKTLRAWEKDFKSVNSQHEIRFLGGSEVKQIIGSDAYSSALLHMGGGHVHSLNLLLGEAKAVMGHGVRIFENSPALQVQYGERITVRTGRGSVRASKLLWACDSFLNRLEPELHRSTINTYAFQMMTEPLPDALIQRISPIRGAYSDIRPVIDYYRVTAENRLLFGAATPLVEHIPRDLKAWNRQLMLKIFPYLKDVKIDLAWGGPMACSPNLFPQLGTLPERSNAFYVQGYSGFGVTPSHIICKVLAEGMSEGSARYDLVSSIPRPTIVGKDCIRPLLLTAGKSWHQLSGYWNGRR</sequence>
<dbReference type="AlphaFoldDB" id="A0A6B3NVZ6"/>
<dbReference type="GO" id="GO:0016491">
    <property type="term" value="F:oxidoreductase activity"/>
    <property type="evidence" value="ECO:0007669"/>
    <property type="project" value="UniProtKB-KW"/>
</dbReference>
<organism evidence="3 4">
    <name type="scientific">Pseudomonas brassicae</name>
    <dbReference type="NCBI Taxonomy" id="2708063"/>
    <lineage>
        <taxon>Bacteria</taxon>
        <taxon>Pseudomonadati</taxon>
        <taxon>Pseudomonadota</taxon>
        <taxon>Gammaproteobacteria</taxon>
        <taxon>Pseudomonadales</taxon>
        <taxon>Pseudomonadaceae</taxon>
        <taxon>Pseudomonas</taxon>
    </lineage>
</organism>
<feature type="domain" description="FAD dependent oxidoreductase" evidence="2">
    <location>
        <begin position="30"/>
        <end position="384"/>
    </location>
</feature>
<dbReference type="SUPFAM" id="SSF51905">
    <property type="entry name" value="FAD/NAD(P)-binding domain"/>
    <property type="match status" value="1"/>
</dbReference>
<dbReference type="Pfam" id="PF01266">
    <property type="entry name" value="DAO"/>
    <property type="match status" value="1"/>
</dbReference>
<name>A0A6B3NVZ6_9PSED</name>
<dbReference type="Proteomes" id="UP000482634">
    <property type="component" value="Unassembled WGS sequence"/>
</dbReference>
<evidence type="ECO:0000313" key="3">
    <source>
        <dbReference type="EMBL" id="NER64528.1"/>
    </source>
</evidence>
<keyword evidence="1" id="KW-0560">Oxidoreductase</keyword>
<keyword evidence="4" id="KW-1185">Reference proteome</keyword>
<dbReference type="Gene3D" id="3.50.50.60">
    <property type="entry name" value="FAD/NAD(P)-binding domain"/>
    <property type="match status" value="1"/>
</dbReference>
<dbReference type="PRINTS" id="PR00420">
    <property type="entry name" value="RNGMNOXGNASE"/>
</dbReference>
<protein>
    <submittedName>
        <fullName evidence="3">FAD-binding oxidoreductase</fullName>
    </submittedName>
</protein>
<gene>
    <name evidence="3" type="ORF">G3436_12325</name>
</gene>
<evidence type="ECO:0000259" key="2">
    <source>
        <dbReference type="Pfam" id="PF01266"/>
    </source>
</evidence>
<dbReference type="InterPro" id="IPR006076">
    <property type="entry name" value="FAD-dep_OxRdtase"/>
</dbReference>
<evidence type="ECO:0000313" key="4">
    <source>
        <dbReference type="Proteomes" id="UP000482634"/>
    </source>
</evidence>
<proteinExistence type="predicted"/>
<evidence type="ECO:0000256" key="1">
    <source>
        <dbReference type="ARBA" id="ARBA00023002"/>
    </source>
</evidence>
<dbReference type="GO" id="GO:0005737">
    <property type="term" value="C:cytoplasm"/>
    <property type="evidence" value="ECO:0007669"/>
    <property type="project" value="TreeGrafter"/>
</dbReference>
<dbReference type="RefSeq" id="WP_163945241.1">
    <property type="nucleotide sequence ID" value="NZ_JAAHBU010000154.1"/>
</dbReference>
<dbReference type="Gene3D" id="3.30.9.10">
    <property type="entry name" value="D-Amino Acid Oxidase, subunit A, domain 2"/>
    <property type="match status" value="1"/>
</dbReference>
<dbReference type="PANTHER" id="PTHR13847">
    <property type="entry name" value="SARCOSINE DEHYDROGENASE-RELATED"/>
    <property type="match status" value="1"/>
</dbReference>